<name>A0A8X6U5M6_NEPPI</name>
<evidence type="ECO:0000313" key="1">
    <source>
        <dbReference type="EMBL" id="GFT94109.1"/>
    </source>
</evidence>
<organism evidence="1 2">
    <name type="scientific">Nephila pilipes</name>
    <name type="common">Giant wood spider</name>
    <name type="synonym">Nephila maculata</name>
    <dbReference type="NCBI Taxonomy" id="299642"/>
    <lineage>
        <taxon>Eukaryota</taxon>
        <taxon>Metazoa</taxon>
        <taxon>Ecdysozoa</taxon>
        <taxon>Arthropoda</taxon>
        <taxon>Chelicerata</taxon>
        <taxon>Arachnida</taxon>
        <taxon>Araneae</taxon>
        <taxon>Araneomorphae</taxon>
        <taxon>Entelegynae</taxon>
        <taxon>Araneoidea</taxon>
        <taxon>Nephilidae</taxon>
        <taxon>Nephila</taxon>
    </lineage>
</organism>
<dbReference type="Proteomes" id="UP000887013">
    <property type="component" value="Unassembled WGS sequence"/>
</dbReference>
<comment type="caution">
    <text evidence="1">The sequence shown here is derived from an EMBL/GenBank/DDBJ whole genome shotgun (WGS) entry which is preliminary data.</text>
</comment>
<protein>
    <submittedName>
        <fullName evidence="1">Uncharacterized protein</fullName>
    </submittedName>
</protein>
<reference evidence="1" key="1">
    <citation type="submission" date="2020-08" db="EMBL/GenBank/DDBJ databases">
        <title>Multicomponent nature underlies the extraordinary mechanical properties of spider dragline silk.</title>
        <authorList>
            <person name="Kono N."/>
            <person name="Nakamura H."/>
            <person name="Mori M."/>
            <person name="Yoshida Y."/>
            <person name="Ohtoshi R."/>
            <person name="Malay A.D."/>
            <person name="Moran D.A.P."/>
            <person name="Tomita M."/>
            <person name="Numata K."/>
            <person name="Arakawa K."/>
        </authorList>
    </citation>
    <scope>NUCLEOTIDE SEQUENCE</scope>
</reference>
<keyword evidence="2" id="KW-1185">Reference proteome</keyword>
<dbReference type="AlphaFoldDB" id="A0A8X6U5M6"/>
<proteinExistence type="predicted"/>
<accession>A0A8X6U5M6</accession>
<gene>
    <name evidence="1" type="ORF">NPIL_148901</name>
</gene>
<dbReference type="EMBL" id="BMAW01025830">
    <property type="protein sequence ID" value="GFT94109.1"/>
    <property type="molecule type" value="Genomic_DNA"/>
</dbReference>
<sequence>MEAFLELEEKGLHITNQRGLLASSSCRLNGVRLQSGMSQYPLYLKDAFLISLPQEPASRGTAVLRSLRGATTYSINAADVGSSLMDGMGSMKGIHSTTPNGTIGEVWLLTPATAFSIT</sequence>
<evidence type="ECO:0000313" key="2">
    <source>
        <dbReference type="Proteomes" id="UP000887013"/>
    </source>
</evidence>